<dbReference type="eggNOG" id="COG2227">
    <property type="taxonomic scope" value="Bacteria"/>
</dbReference>
<evidence type="ECO:0000313" key="2">
    <source>
        <dbReference type="EMBL" id="CCG98293.1"/>
    </source>
</evidence>
<gene>
    <name evidence="2" type="ORF">FAES_0279</name>
</gene>
<protein>
    <submittedName>
        <fullName evidence="2">Methyltransferase type 11</fullName>
    </submittedName>
</protein>
<dbReference type="Gene3D" id="3.40.50.150">
    <property type="entry name" value="Vaccinia Virus protein VP39"/>
    <property type="match status" value="1"/>
</dbReference>
<organism evidence="2 3">
    <name type="scientific">Fibrella aestuarina BUZ 2</name>
    <dbReference type="NCBI Taxonomy" id="1166018"/>
    <lineage>
        <taxon>Bacteria</taxon>
        <taxon>Pseudomonadati</taxon>
        <taxon>Bacteroidota</taxon>
        <taxon>Cytophagia</taxon>
        <taxon>Cytophagales</taxon>
        <taxon>Spirosomataceae</taxon>
        <taxon>Fibrella</taxon>
    </lineage>
</organism>
<dbReference type="Pfam" id="PF08241">
    <property type="entry name" value="Methyltransf_11"/>
    <property type="match status" value="1"/>
</dbReference>
<dbReference type="InterPro" id="IPR050508">
    <property type="entry name" value="Methyltransf_Superfamily"/>
</dbReference>
<keyword evidence="2" id="KW-0489">Methyltransferase</keyword>
<dbReference type="SUPFAM" id="SSF53335">
    <property type="entry name" value="S-adenosyl-L-methionine-dependent methyltransferases"/>
    <property type="match status" value="1"/>
</dbReference>
<dbReference type="InterPro" id="IPR029063">
    <property type="entry name" value="SAM-dependent_MTases_sf"/>
</dbReference>
<accession>I0K2E0</accession>
<dbReference type="PATRIC" id="fig|1166018.3.peg.283"/>
<dbReference type="Proteomes" id="UP000011058">
    <property type="component" value="Chromosome"/>
</dbReference>
<dbReference type="InterPro" id="IPR013216">
    <property type="entry name" value="Methyltransf_11"/>
</dbReference>
<dbReference type="PANTHER" id="PTHR42912">
    <property type="entry name" value="METHYLTRANSFERASE"/>
    <property type="match status" value="1"/>
</dbReference>
<proteinExistence type="predicted"/>
<dbReference type="CDD" id="cd02440">
    <property type="entry name" value="AdoMet_MTases"/>
    <property type="match status" value="1"/>
</dbReference>
<keyword evidence="3" id="KW-1185">Reference proteome</keyword>
<dbReference type="PANTHER" id="PTHR42912:SF93">
    <property type="entry name" value="N6-ADENOSINE-METHYLTRANSFERASE TMT1A"/>
    <property type="match status" value="1"/>
</dbReference>
<keyword evidence="2" id="KW-0808">Transferase</keyword>
<feature type="domain" description="Methyltransferase type 11" evidence="1">
    <location>
        <begin position="64"/>
        <end position="155"/>
    </location>
</feature>
<dbReference type="GO" id="GO:0008757">
    <property type="term" value="F:S-adenosylmethionine-dependent methyltransferase activity"/>
    <property type="evidence" value="ECO:0007669"/>
    <property type="project" value="InterPro"/>
</dbReference>
<sequence>MRLYEWQHSKAWVRSELPGSTRNFAAMYKTTEITSADITSDNPVHQRLLYPYTQAAQLVSGTVLEIGCGWGRGLELLTKAADQYTGIDKNADLIAALSKAYPESTFIQANIPPLGTLADNTFDYIVTFQVIEHIENDDLFVRECYRVLKPGGKLLLTTVNKTFSLTRNPWHVREYLADELEALIGKYFPTVVTDGVHGNEKVMTYYAQNKASVAKFTRWDFLNLQHRLPRRLLQVPYDLMNRMNRNRLLKQDGLAAEINVNDYMVSHDPAGSLDFFYIATK</sequence>
<name>I0K2E0_9BACT</name>
<dbReference type="AlphaFoldDB" id="I0K2E0"/>
<reference evidence="2 3" key="1">
    <citation type="journal article" date="2012" name="J. Bacteriol.">
        <title>Genome Sequence of Fibrella aestuarina BUZ 2T, a Filamentous Marine Bacterium.</title>
        <authorList>
            <person name="Filippini M."/>
            <person name="Qi W."/>
            <person name="Blom J."/>
            <person name="Goesmann A."/>
            <person name="Smits T.H."/>
            <person name="Bagheri H.C."/>
        </authorList>
    </citation>
    <scope>NUCLEOTIDE SEQUENCE [LARGE SCALE GENOMIC DNA]</scope>
    <source>
        <strain evidence="3">BUZ 2T</strain>
    </source>
</reference>
<dbReference type="GO" id="GO:0032259">
    <property type="term" value="P:methylation"/>
    <property type="evidence" value="ECO:0007669"/>
    <property type="project" value="UniProtKB-KW"/>
</dbReference>
<evidence type="ECO:0000313" key="3">
    <source>
        <dbReference type="Proteomes" id="UP000011058"/>
    </source>
</evidence>
<dbReference type="HOGENOM" id="CLU_1076543_0_0_10"/>
<evidence type="ECO:0000259" key="1">
    <source>
        <dbReference type="Pfam" id="PF08241"/>
    </source>
</evidence>
<dbReference type="STRING" id="1166018.FAES_0279"/>
<dbReference type="KEGG" id="fae:FAES_0279"/>
<dbReference type="EMBL" id="HE796683">
    <property type="protein sequence ID" value="CCG98293.1"/>
    <property type="molecule type" value="Genomic_DNA"/>
</dbReference>